<keyword evidence="4" id="KW-1185">Reference proteome</keyword>
<dbReference type="Proteomes" id="UP000001064">
    <property type="component" value="Unassembled WGS sequence"/>
</dbReference>
<feature type="region of interest" description="Disordered" evidence="2">
    <location>
        <begin position="117"/>
        <end position="146"/>
    </location>
</feature>
<dbReference type="InParanoid" id="F0ZBI2"/>
<sequence>MERDNSINNRINNLTSLNDKDLNSIIRSVNLLMEHFQRHKEEVERYKYELVSLQEELNNKNQIIKQLKEKINGFGETKCEIKFYKDLIYTFEKEFIEFFKEKNRLYKEADLKYREDKTYSSNNSPNNAINRNQTITEEIGGHSPEE</sequence>
<organism evidence="3 4">
    <name type="scientific">Dictyostelium purpureum</name>
    <name type="common">Slime mold</name>
    <dbReference type="NCBI Taxonomy" id="5786"/>
    <lineage>
        <taxon>Eukaryota</taxon>
        <taxon>Amoebozoa</taxon>
        <taxon>Evosea</taxon>
        <taxon>Eumycetozoa</taxon>
        <taxon>Dictyostelia</taxon>
        <taxon>Dictyosteliales</taxon>
        <taxon>Dictyosteliaceae</taxon>
        <taxon>Dictyostelium</taxon>
    </lineage>
</organism>
<dbReference type="RefSeq" id="XP_003284766.1">
    <property type="nucleotide sequence ID" value="XM_003284718.1"/>
</dbReference>
<evidence type="ECO:0000313" key="3">
    <source>
        <dbReference type="EMBL" id="EGC38670.1"/>
    </source>
</evidence>
<evidence type="ECO:0000313" key="4">
    <source>
        <dbReference type="Proteomes" id="UP000001064"/>
    </source>
</evidence>
<dbReference type="VEuPathDB" id="AmoebaDB:DICPUDRAFT_75730"/>
<dbReference type="GeneID" id="10506720"/>
<feature type="coiled-coil region" evidence="1">
    <location>
        <begin position="36"/>
        <end position="70"/>
    </location>
</feature>
<proteinExistence type="predicted"/>
<gene>
    <name evidence="3" type="ORF">DICPUDRAFT_75730</name>
</gene>
<keyword evidence="1" id="KW-0175">Coiled coil</keyword>
<dbReference type="STRING" id="5786.F0ZBI2"/>
<evidence type="ECO:0000256" key="2">
    <source>
        <dbReference type="SAM" id="MobiDB-lite"/>
    </source>
</evidence>
<accession>F0ZBI2</accession>
<protein>
    <submittedName>
        <fullName evidence="3">Uncharacterized protein</fullName>
    </submittedName>
</protein>
<dbReference type="KEGG" id="dpp:DICPUDRAFT_75730"/>
<dbReference type="eggNOG" id="ENOG502RIGS">
    <property type="taxonomic scope" value="Eukaryota"/>
</dbReference>
<reference evidence="4" key="1">
    <citation type="journal article" date="2011" name="Genome Biol.">
        <title>Comparative genomics of the social amoebae Dictyostelium discoideum and Dictyostelium purpureum.</title>
        <authorList>
            <consortium name="US DOE Joint Genome Institute (JGI-PGF)"/>
            <person name="Sucgang R."/>
            <person name="Kuo A."/>
            <person name="Tian X."/>
            <person name="Salerno W."/>
            <person name="Parikh A."/>
            <person name="Feasley C.L."/>
            <person name="Dalin E."/>
            <person name="Tu H."/>
            <person name="Huang E."/>
            <person name="Barry K."/>
            <person name="Lindquist E."/>
            <person name="Shapiro H."/>
            <person name="Bruce D."/>
            <person name="Schmutz J."/>
            <person name="Salamov A."/>
            <person name="Fey P."/>
            <person name="Gaudet P."/>
            <person name="Anjard C."/>
            <person name="Babu M.M."/>
            <person name="Basu S."/>
            <person name="Bushmanova Y."/>
            <person name="van der Wel H."/>
            <person name="Katoh-Kurasawa M."/>
            <person name="Dinh C."/>
            <person name="Coutinho P.M."/>
            <person name="Saito T."/>
            <person name="Elias M."/>
            <person name="Schaap P."/>
            <person name="Kay R.R."/>
            <person name="Henrissat B."/>
            <person name="Eichinger L."/>
            <person name="Rivero F."/>
            <person name="Putnam N.H."/>
            <person name="West C.M."/>
            <person name="Loomis W.F."/>
            <person name="Chisholm R.L."/>
            <person name="Shaulsky G."/>
            <person name="Strassmann J.E."/>
            <person name="Queller D.C."/>
            <person name="Kuspa A."/>
            <person name="Grigoriev I.V."/>
        </authorList>
    </citation>
    <scope>NUCLEOTIDE SEQUENCE [LARGE SCALE GENOMIC DNA]</scope>
    <source>
        <strain evidence="4">QSDP1</strain>
    </source>
</reference>
<feature type="compositionally biased region" description="Low complexity" evidence="2">
    <location>
        <begin position="120"/>
        <end position="132"/>
    </location>
</feature>
<name>F0ZBI2_DICPU</name>
<dbReference type="AlphaFoldDB" id="F0ZBI2"/>
<dbReference type="EMBL" id="GL870971">
    <property type="protein sequence ID" value="EGC38670.1"/>
    <property type="molecule type" value="Genomic_DNA"/>
</dbReference>
<evidence type="ECO:0000256" key="1">
    <source>
        <dbReference type="SAM" id="Coils"/>
    </source>
</evidence>